<keyword evidence="3" id="KW-0809">Transit peptide</keyword>
<dbReference type="Proteomes" id="UP000238479">
    <property type="component" value="Chromosome 2"/>
</dbReference>
<keyword evidence="2" id="KW-0805">Transcription regulation</keyword>
<reference evidence="4 5" key="1">
    <citation type="journal article" date="2018" name="Nat. Genet.">
        <title>The Rosa genome provides new insights in the design of modern roses.</title>
        <authorList>
            <person name="Bendahmane M."/>
        </authorList>
    </citation>
    <scope>NUCLEOTIDE SEQUENCE [LARGE SCALE GENOMIC DNA]</scope>
    <source>
        <strain evidence="5">cv. Old Blush</strain>
    </source>
</reference>
<evidence type="ECO:0000313" key="4">
    <source>
        <dbReference type="EMBL" id="PRQ51385.1"/>
    </source>
</evidence>
<evidence type="ECO:0000256" key="2">
    <source>
        <dbReference type="ARBA" id="ARBA00022472"/>
    </source>
</evidence>
<evidence type="ECO:0000256" key="1">
    <source>
        <dbReference type="ARBA" id="ARBA00007692"/>
    </source>
</evidence>
<dbReference type="InterPro" id="IPR003690">
    <property type="entry name" value="MTERF"/>
</dbReference>
<name>A0A2P6RY81_ROSCH</name>
<dbReference type="STRING" id="74649.A0A2P6RY81"/>
<dbReference type="GO" id="GO:0003676">
    <property type="term" value="F:nucleic acid binding"/>
    <property type="evidence" value="ECO:0007669"/>
    <property type="project" value="InterPro"/>
</dbReference>
<dbReference type="FunFam" id="1.25.70.10:FF:000001">
    <property type="entry name" value="Mitochondrial transcription termination factor-like"/>
    <property type="match status" value="1"/>
</dbReference>
<gene>
    <name evidence="4" type="ORF">RchiOBHm_Chr2g0143771</name>
</gene>
<dbReference type="InterPro" id="IPR038538">
    <property type="entry name" value="MTERF_sf"/>
</dbReference>
<dbReference type="PANTHER" id="PTHR13068:SF133">
    <property type="entry name" value="MITOCHONDRIAL TRANSCRIPTION TERMINATION FACTOR FAMILY PROTEIN"/>
    <property type="match status" value="1"/>
</dbReference>
<dbReference type="OMA" id="RYPQCID"/>
<dbReference type="GO" id="GO:0006353">
    <property type="term" value="P:DNA-templated transcription termination"/>
    <property type="evidence" value="ECO:0007669"/>
    <property type="project" value="UniProtKB-KW"/>
</dbReference>
<dbReference type="Gene3D" id="1.25.70.10">
    <property type="entry name" value="Transcription termination factor 3, mitochondrial"/>
    <property type="match status" value="1"/>
</dbReference>
<accession>A0A2P6RY81</accession>
<dbReference type="SMART" id="SM00733">
    <property type="entry name" value="Mterf"/>
    <property type="match status" value="7"/>
</dbReference>
<dbReference type="PANTHER" id="PTHR13068">
    <property type="entry name" value="CGI-12 PROTEIN-RELATED"/>
    <property type="match status" value="1"/>
</dbReference>
<proteinExistence type="inferred from homology"/>
<keyword evidence="2" id="KW-0806">Transcription termination</keyword>
<evidence type="ECO:0000313" key="5">
    <source>
        <dbReference type="Proteomes" id="UP000238479"/>
    </source>
</evidence>
<organism evidence="4 5">
    <name type="scientific">Rosa chinensis</name>
    <name type="common">China rose</name>
    <dbReference type="NCBI Taxonomy" id="74649"/>
    <lineage>
        <taxon>Eukaryota</taxon>
        <taxon>Viridiplantae</taxon>
        <taxon>Streptophyta</taxon>
        <taxon>Embryophyta</taxon>
        <taxon>Tracheophyta</taxon>
        <taxon>Spermatophyta</taxon>
        <taxon>Magnoliopsida</taxon>
        <taxon>eudicotyledons</taxon>
        <taxon>Gunneridae</taxon>
        <taxon>Pentapetalae</taxon>
        <taxon>rosids</taxon>
        <taxon>fabids</taxon>
        <taxon>Rosales</taxon>
        <taxon>Rosaceae</taxon>
        <taxon>Rosoideae</taxon>
        <taxon>Rosoideae incertae sedis</taxon>
        <taxon>Rosa</taxon>
    </lineage>
</organism>
<dbReference type="AlphaFoldDB" id="A0A2P6RY81"/>
<protein>
    <submittedName>
        <fullName evidence="4">Putative transcription regulator mTERF family</fullName>
    </submittedName>
</protein>
<evidence type="ECO:0000256" key="3">
    <source>
        <dbReference type="ARBA" id="ARBA00022946"/>
    </source>
</evidence>
<keyword evidence="2" id="KW-0804">Transcription</keyword>
<comment type="similarity">
    <text evidence="1">Belongs to the mTERF family.</text>
</comment>
<dbReference type="Pfam" id="PF02536">
    <property type="entry name" value="mTERF"/>
    <property type="match status" value="1"/>
</dbReference>
<sequence>MVISYLINSFGFSPKLALSLSNKHRVRFDSPEKPDSVVKLLKHHGFNGTQISEIVKKLPTLLLCNAEKTLEPKLQFFDSIGLSATALAWVVSYNRRILGQSLERSLRPCYDIIKSLPIPDNMVAVFLKNSNRAFGVKMLSNLVPNVSVLRAIQVPESCISFYVTYHPLVLSPETSKFKESVNKIINLGILPPSFTFMKALQVISQMDASKWRRKTEFYRKCGWTEDDFLLAFRKNPMFMSLSEEKSSSKIEFLVNKMGWQPAEVADRPDILTHSLEKSIIPRCSVIRVLQYKGLMKKGELSQATMLINSRKRFLDRFVTKYQDQAPELLSIFQGQMSLAELGVGFEERDGVKQL</sequence>
<keyword evidence="5" id="KW-1185">Reference proteome</keyword>
<comment type="caution">
    <text evidence="4">The sequence shown here is derived from an EMBL/GenBank/DDBJ whole genome shotgun (WGS) entry which is preliminary data.</text>
</comment>
<dbReference type="Gramene" id="PRQ51385">
    <property type="protein sequence ID" value="PRQ51385"/>
    <property type="gene ID" value="RchiOBHm_Chr2g0143771"/>
</dbReference>
<dbReference type="EMBL" id="PDCK01000040">
    <property type="protein sequence ID" value="PRQ51385.1"/>
    <property type="molecule type" value="Genomic_DNA"/>
</dbReference>